<sequence length="184" mass="21089">MSTFDMFNTNWILVLAVVAIGSRYSRLRQARQYATLFGKYLRHAIASLVEDKIEHTLRVPFIQATILSQIDMSYSGAKTLYLQSQFQKNMLATLCRGLGTGLSRGYVTHTLQNRHRETEPYYKWLGRELAVRALNLNCDIPAIMSLDGFDISLPCHEDIWNMTESDWMETFQNVMPGIANLTSE</sequence>
<dbReference type="AlphaFoldDB" id="A0AAD6CNS6"/>
<keyword evidence="2" id="KW-1185">Reference proteome</keyword>
<dbReference type="Proteomes" id="UP001220324">
    <property type="component" value="Unassembled WGS sequence"/>
</dbReference>
<organism evidence="1 2">
    <name type="scientific">Penicillium frequentans</name>
    <dbReference type="NCBI Taxonomy" id="3151616"/>
    <lineage>
        <taxon>Eukaryota</taxon>
        <taxon>Fungi</taxon>
        <taxon>Dikarya</taxon>
        <taxon>Ascomycota</taxon>
        <taxon>Pezizomycotina</taxon>
        <taxon>Eurotiomycetes</taxon>
        <taxon>Eurotiomycetidae</taxon>
        <taxon>Eurotiales</taxon>
        <taxon>Aspergillaceae</taxon>
        <taxon>Penicillium</taxon>
    </lineage>
</organism>
<reference evidence="1 2" key="1">
    <citation type="journal article" date="2023" name="IMA Fungus">
        <title>Comparative genomic study of the Penicillium genus elucidates a diverse pangenome and 15 lateral gene transfer events.</title>
        <authorList>
            <person name="Petersen C."/>
            <person name="Sorensen T."/>
            <person name="Nielsen M.R."/>
            <person name="Sondergaard T.E."/>
            <person name="Sorensen J.L."/>
            <person name="Fitzpatrick D.A."/>
            <person name="Frisvad J.C."/>
            <person name="Nielsen K.L."/>
        </authorList>
    </citation>
    <scope>NUCLEOTIDE SEQUENCE [LARGE SCALE GENOMIC DNA]</scope>
    <source>
        <strain evidence="1 2">IBT 35679</strain>
    </source>
</reference>
<comment type="caution">
    <text evidence="1">The sequence shown here is derived from an EMBL/GenBank/DDBJ whole genome shotgun (WGS) entry which is preliminary data.</text>
</comment>
<gene>
    <name evidence="1" type="ORF">N7494_008792</name>
</gene>
<accession>A0AAD6CNS6</accession>
<proteinExistence type="predicted"/>
<evidence type="ECO:0000313" key="1">
    <source>
        <dbReference type="EMBL" id="KAJ5532240.1"/>
    </source>
</evidence>
<name>A0AAD6CNS6_9EURO</name>
<protein>
    <submittedName>
        <fullName evidence="1">Uncharacterized protein</fullName>
    </submittedName>
</protein>
<evidence type="ECO:0000313" key="2">
    <source>
        <dbReference type="Proteomes" id="UP001220324"/>
    </source>
</evidence>
<dbReference type="EMBL" id="JAQIZZ010000007">
    <property type="protein sequence ID" value="KAJ5532240.1"/>
    <property type="molecule type" value="Genomic_DNA"/>
</dbReference>